<dbReference type="InterPro" id="IPR000086">
    <property type="entry name" value="NUDIX_hydrolase_dom"/>
</dbReference>
<evidence type="ECO:0000256" key="3">
    <source>
        <dbReference type="ARBA" id="ARBA00022842"/>
    </source>
</evidence>
<sequence length="169" mass="18034">MHNPHCTHCGAAFTVPAYPRVCAGCGETTWQNPLPVAVVLAPVRIAGGTGPGGTGVVVVRRGIEPGYGQLALPGGFMETGESWQEAAVRELREETAIVADPATVVLLDVHSSPNGQRLMVFAVVPPRDEADLPPMVPDEETLERLVLLKPQDLVWDTHTDAMARYFASA</sequence>
<evidence type="ECO:0000259" key="4">
    <source>
        <dbReference type="PROSITE" id="PS51462"/>
    </source>
</evidence>
<keyword evidence="3" id="KW-0460">Magnesium</keyword>
<evidence type="ECO:0000256" key="2">
    <source>
        <dbReference type="ARBA" id="ARBA00022801"/>
    </source>
</evidence>
<dbReference type="InterPro" id="IPR015797">
    <property type="entry name" value="NUDIX_hydrolase-like_dom_sf"/>
</dbReference>
<dbReference type="Gene3D" id="3.90.79.10">
    <property type="entry name" value="Nucleoside Triphosphate Pyrophosphohydrolase"/>
    <property type="match status" value="1"/>
</dbReference>
<protein>
    <submittedName>
        <fullName evidence="5">NUDIX hydrolase</fullName>
    </submittedName>
</protein>
<dbReference type="Proteomes" id="UP000612585">
    <property type="component" value="Unassembled WGS sequence"/>
</dbReference>
<dbReference type="SUPFAM" id="SSF55811">
    <property type="entry name" value="Nudix"/>
    <property type="match status" value="1"/>
</dbReference>
<reference evidence="5" key="1">
    <citation type="submission" date="2021-01" db="EMBL/GenBank/DDBJ databases">
        <title>Whole genome shotgun sequence of Virgisporangium aurantiacum NBRC 16421.</title>
        <authorList>
            <person name="Komaki H."/>
            <person name="Tamura T."/>
        </authorList>
    </citation>
    <scope>NUCLEOTIDE SEQUENCE</scope>
    <source>
        <strain evidence="5">NBRC 16421</strain>
    </source>
</reference>
<evidence type="ECO:0000256" key="1">
    <source>
        <dbReference type="ARBA" id="ARBA00001946"/>
    </source>
</evidence>
<feature type="domain" description="Nudix hydrolase" evidence="4">
    <location>
        <begin position="33"/>
        <end position="169"/>
    </location>
</feature>
<dbReference type="RefSeq" id="WP_204005138.1">
    <property type="nucleotide sequence ID" value="NZ_BOPG01000057.1"/>
</dbReference>
<dbReference type="PROSITE" id="PS51462">
    <property type="entry name" value="NUDIX"/>
    <property type="match status" value="1"/>
</dbReference>
<evidence type="ECO:0000313" key="5">
    <source>
        <dbReference type="EMBL" id="GIJ60634.1"/>
    </source>
</evidence>
<comment type="cofactor">
    <cofactor evidence="1">
        <name>Mg(2+)</name>
        <dbReference type="ChEBI" id="CHEBI:18420"/>
    </cofactor>
</comment>
<dbReference type="PANTHER" id="PTHR43222:SF12">
    <property type="entry name" value="NUDIX HYDROLASE"/>
    <property type="match status" value="1"/>
</dbReference>
<comment type="caution">
    <text evidence="5">The sequence shown here is derived from an EMBL/GenBank/DDBJ whole genome shotgun (WGS) entry which is preliminary data.</text>
</comment>
<dbReference type="PANTHER" id="PTHR43222">
    <property type="entry name" value="NUDIX HYDROLASE 23"/>
    <property type="match status" value="1"/>
</dbReference>
<proteinExistence type="predicted"/>
<accession>A0A8J3ZAQ2</accession>
<keyword evidence="6" id="KW-1185">Reference proteome</keyword>
<dbReference type="InterPro" id="IPR020476">
    <property type="entry name" value="Nudix_hydrolase"/>
</dbReference>
<dbReference type="GO" id="GO:0016787">
    <property type="term" value="F:hydrolase activity"/>
    <property type="evidence" value="ECO:0007669"/>
    <property type="project" value="UniProtKB-KW"/>
</dbReference>
<evidence type="ECO:0000313" key="6">
    <source>
        <dbReference type="Proteomes" id="UP000612585"/>
    </source>
</evidence>
<dbReference type="PRINTS" id="PR00502">
    <property type="entry name" value="NUDIXFAMILY"/>
</dbReference>
<dbReference type="EMBL" id="BOPG01000057">
    <property type="protein sequence ID" value="GIJ60634.1"/>
    <property type="molecule type" value="Genomic_DNA"/>
</dbReference>
<dbReference type="Pfam" id="PF00293">
    <property type="entry name" value="NUDIX"/>
    <property type="match status" value="1"/>
</dbReference>
<gene>
    <name evidence="5" type="ORF">Vau01_081500</name>
</gene>
<name>A0A8J3ZAQ2_9ACTN</name>
<keyword evidence="2 5" id="KW-0378">Hydrolase</keyword>
<organism evidence="5 6">
    <name type="scientific">Virgisporangium aurantiacum</name>
    <dbReference type="NCBI Taxonomy" id="175570"/>
    <lineage>
        <taxon>Bacteria</taxon>
        <taxon>Bacillati</taxon>
        <taxon>Actinomycetota</taxon>
        <taxon>Actinomycetes</taxon>
        <taxon>Micromonosporales</taxon>
        <taxon>Micromonosporaceae</taxon>
        <taxon>Virgisporangium</taxon>
    </lineage>
</organism>
<dbReference type="AlphaFoldDB" id="A0A8J3ZAQ2"/>